<dbReference type="PROSITE" id="PS51257">
    <property type="entry name" value="PROKAR_LIPOPROTEIN"/>
    <property type="match status" value="1"/>
</dbReference>
<dbReference type="Proteomes" id="UP001597187">
    <property type="component" value="Unassembled WGS sequence"/>
</dbReference>
<comment type="caution">
    <text evidence="2">The sequence shown here is derived from an EMBL/GenBank/DDBJ whole genome shotgun (WGS) entry which is preliminary data.</text>
</comment>
<feature type="region of interest" description="Disordered" evidence="1">
    <location>
        <begin position="30"/>
        <end position="88"/>
    </location>
</feature>
<reference evidence="2 3" key="1">
    <citation type="journal article" date="2019" name="Int. J. Syst. Evol. Microbiol.">
        <title>The Global Catalogue of Microorganisms (GCM) 10K type strain sequencing project: providing services to taxonomists for standard genome sequencing and annotation.</title>
        <authorList>
            <consortium name="The Broad Institute Genomics Platform"/>
            <consortium name="The Broad Institute Genome Sequencing Center for Infectious Disease"/>
            <person name="Wu L."/>
            <person name="Ma J."/>
        </authorList>
    </citation>
    <scope>NUCLEOTIDE SEQUENCE [LARGE SCALE GENOMIC DNA]</scope>
    <source>
        <strain evidence="2 3">CGMCC 1.12563</strain>
    </source>
</reference>
<dbReference type="PROSITE" id="PS51318">
    <property type="entry name" value="TAT"/>
    <property type="match status" value="1"/>
</dbReference>
<proteinExistence type="predicted"/>
<dbReference type="RefSeq" id="WP_250872958.1">
    <property type="nucleotide sequence ID" value="NZ_JALXFV010000003.1"/>
</dbReference>
<dbReference type="InterPro" id="IPR006311">
    <property type="entry name" value="TAT_signal"/>
</dbReference>
<dbReference type="AlphaFoldDB" id="A0ABD6AUE5"/>
<name>A0ABD6AUE5_9EURY</name>
<sequence>MAPTRRRVLRTVFAGTATVATATLAGCVESEGLPETSGPATSALETGMSPDGTSTPRRPTTTPTETSATESPGTGTDAPPGTMADPNEVSYDHHVAIDNQYDSEQTVDVRIEGPAAGSSDETTVYHEETYTVAATSRKRVFEFSTLEAETGGDREFTVYAAHDDETAYDTVRTTVCYIGVTFAIGPDYDFRVRSGIC</sequence>
<accession>A0ABD6AUE5</accession>
<organism evidence="2 3">
    <name type="scientific">Halomarina rubra</name>
    <dbReference type="NCBI Taxonomy" id="2071873"/>
    <lineage>
        <taxon>Archaea</taxon>
        <taxon>Methanobacteriati</taxon>
        <taxon>Methanobacteriota</taxon>
        <taxon>Stenosarchaea group</taxon>
        <taxon>Halobacteria</taxon>
        <taxon>Halobacteriales</taxon>
        <taxon>Natronomonadaceae</taxon>
        <taxon>Halomarina</taxon>
    </lineage>
</organism>
<keyword evidence="3" id="KW-1185">Reference proteome</keyword>
<evidence type="ECO:0000313" key="3">
    <source>
        <dbReference type="Proteomes" id="UP001597187"/>
    </source>
</evidence>
<evidence type="ECO:0000313" key="2">
    <source>
        <dbReference type="EMBL" id="MFD1512986.1"/>
    </source>
</evidence>
<dbReference type="EMBL" id="JBHUDC010000003">
    <property type="protein sequence ID" value="MFD1512986.1"/>
    <property type="molecule type" value="Genomic_DNA"/>
</dbReference>
<gene>
    <name evidence="2" type="ORF">ACFSBT_06800</name>
</gene>
<protein>
    <submittedName>
        <fullName evidence="2">Uncharacterized protein</fullName>
    </submittedName>
</protein>
<feature type="compositionally biased region" description="Low complexity" evidence="1">
    <location>
        <begin position="52"/>
        <end position="76"/>
    </location>
</feature>
<evidence type="ECO:0000256" key="1">
    <source>
        <dbReference type="SAM" id="MobiDB-lite"/>
    </source>
</evidence>